<dbReference type="AlphaFoldDB" id="A0A0C3RYS7"/>
<feature type="region of interest" description="Disordered" evidence="1">
    <location>
        <begin position="54"/>
        <end position="119"/>
    </location>
</feature>
<sequence length="119" mass="12479">MMAHQTHVMSSQRPAYRAHRRACLSTTMAAVDVYTLLSLPASKAFSAFRTSDFPVDEAPRSASPPRKIARLAVDSDSASASRSRGAAAAAGPPAEGPASLVLRLQGNPSKAGLGVRSRF</sequence>
<name>A0A0C3RYS7_PHLG1</name>
<evidence type="ECO:0000313" key="3">
    <source>
        <dbReference type="Proteomes" id="UP000053257"/>
    </source>
</evidence>
<keyword evidence="3" id="KW-1185">Reference proteome</keyword>
<evidence type="ECO:0000313" key="2">
    <source>
        <dbReference type="EMBL" id="KIP07346.1"/>
    </source>
</evidence>
<reference evidence="2 3" key="1">
    <citation type="journal article" date="2014" name="PLoS Genet.">
        <title>Analysis of the Phlebiopsis gigantea genome, transcriptome and secretome provides insight into its pioneer colonization strategies of wood.</title>
        <authorList>
            <person name="Hori C."/>
            <person name="Ishida T."/>
            <person name="Igarashi K."/>
            <person name="Samejima M."/>
            <person name="Suzuki H."/>
            <person name="Master E."/>
            <person name="Ferreira P."/>
            <person name="Ruiz-Duenas F.J."/>
            <person name="Held B."/>
            <person name="Canessa P."/>
            <person name="Larrondo L.F."/>
            <person name="Schmoll M."/>
            <person name="Druzhinina I.S."/>
            <person name="Kubicek C.P."/>
            <person name="Gaskell J.A."/>
            <person name="Kersten P."/>
            <person name="St John F."/>
            <person name="Glasner J."/>
            <person name="Sabat G."/>
            <person name="Splinter BonDurant S."/>
            <person name="Syed K."/>
            <person name="Yadav J."/>
            <person name="Mgbeahuruike A.C."/>
            <person name="Kovalchuk A."/>
            <person name="Asiegbu F.O."/>
            <person name="Lackner G."/>
            <person name="Hoffmeister D."/>
            <person name="Rencoret J."/>
            <person name="Gutierrez A."/>
            <person name="Sun H."/>
            <person name="Lindquist E."/>
            <person name="Barry K."/>
            <person name="Riley R."/>
            <person name="Grigoriev I.V."/>
            <person name="Henrissat B."/>
            <person name="Kues U."/>
            <person name="Berka R.M."/>
            <person name="Martinez A.T."/>
            <person name="Covert S.F."/>
            <person name="Blanchette R.A."/>
            <person name="Cullen D."/>
        </authorList>
    </citation>
    <scope>NUCLEOTIDE SEQUENCE [LARGE SCALE GENOMIC DNA]</scope>
    <source>
        <strain evidence="2 3">11061_1 CR5-6</strain>
    </source>
</reference>
<protein>
    <submittedName>
        <fullName evidence="2">Uncharacterized protein</fullName>
    </submittedName>
</protein>
<proteinExistence type="predicted"/>
<organism evidence="2 3">
    <name type="scientific">Phlebiopsis gigantea (strain 11061_1 CR5-6)</name>
    <name type="common">White-rot fungus</name>
    <name type="synonym">Peniophora gigantea</name>
    <dbReference type="NCBI Taxonomy" id="745531"/>
    <lineage>
        <taxon>Eukaryota</taxon>
        <taxon>Fungi</taxon>
        <taxon>Dikarya</taxon>
        <taxon>Basidiomycota</taxon>
        <taxon>Agaricomycotina</taxon>
        <taxon>Agaricomycetes</taxon>
        <taxon>Polyporales</taxon>
        <taxon>Phanerochaetaceae</taxon>
        <taxon>Phlebiopsis</taxon>
    </lineage>
</organism>
<dbReference type="HOGENOM" id="CLU_2062337_0_0_1"/>
<feature type="compositionally biased region" description="Low complexity" evidence="1">
    <location>
        <begin position="70"/>
        <end position="99"/>
    </location>
</feature>
<evidence type="ECO:0000256" key="1">
    <source>
        <dbReference type="SAM" id="MobiDB-lite"/>
    </source>
</evidence>
<dbReference type="Proteomes" id="UP000053257">
    <property type="component" value="Unassembled WGS sequence"/>
</dbReference>
<dbReference type="EMBL" id="KN840499">
    <property type="protein sequence ID" value="KIP07346.1"/>
    <property type="molecule type" value="Genomic_DNA"/>
</dbReference>
<gene>
    <name evidence="2" type="ORF">PHLGIDRAFT_424347</name>
</gene>
<accession>A0A0C3RYS7</accession>